<evidence type="ECO:0000256" key="2">
    <source>
        <dbReference type="ARBA" id="ARBA00022803"/>
    </source>
</evidence>
<keyword evidence="2 3" id="KW-0802">TPR repeat</keyword>
<dbReference type="KEGG" id="bhl:Bache_3165"/>
<dbReference type="Proteomes" id="UP000008630">
    <property type="component" value="Chromosome"/>
</dbReference>
<dbReference type="SMART" id="SM00028">
    <property type="entry name" value="TPR"/>
    <property type="match status" value="6"/>
</dbReference>
<feature type="chain" id="PRO_5003209324" evidence="4">
    <location>
        <begin position="21"/>
        <end position="283"/>
    </location>
</feature>
<sequence length="283" mass="31969">MKKFILFSVVWSMAAVSAFCQTYKELSERALAATEQDSLAQAEEYIVKALRLEPANPHNALLFSNLGTIQRRRSEYEKALESYTFALNIAPRAVSILLNRAAIYLELGKDELARMDYSLALDIEADNQEALLMRAYIYRQKRDYKAARADYERFLKLNPLSYNGRLGLATLAQKEGKYEESLSLLNKMIADKMDGSTQITTSLYAVLYIARAGVEKDMKHVDLALIDLEEGLDLDAAQPEAYLARGQIYLSQKKKDLAKRDFEKAVSLGISQAEVRGLLQQCK</sequence>
<keyword evidence="1" id="KW-0677">Repeat</keyword>
<feature type="repeat" description="TPR" evidence="3">
    <location>
        <begin position="128"/>
        <end position="161"/>
    </location>
</feature>
<dbReference type="STRING" id="693979.Bache_3165"/>
<reference evidence="5 6" key="2">
    <citation type="journal article" date="2011" name="Stand. Genomic Sci.">
        <title>Complete genome sequence of Bacteroides helcogenes type strain (P 36-108).</title>
        <authorList>
            <person name="Pati A."/>
            <person name="Gronow S."/>
            <person name="Zeytun A."/>
            <person name="Lapidus A."/>
            <person name="Nolan M."/>
            <person name="Hammon N."/>
            <person name="Deshpande S."/>
            <person name="Cheng J.F."/>
            <person name="Tapia R."/>
            <person name="Han C."/>
            <person name="Goodwin L."/>
            <person name="Pitluck S."/>
            <person name="Liolios K."/>
            <person name="Pagani I."/>
            <person name="Ivanova N."/>
            <person name="Mavromatis K."/>
            <person name="Chen A."/>
            <person name="Palaniappan K."/>
            <person name="Land M."/>
            <person name="Hauser L."/>
            <person name="Chang Y.J."/>
            <person name="Jeffries C.D."/>
            <person name="Detter J.C."/>
            <person name="Brambilla E."/>
            <person name="Rohde M."/>
            <person name="Goker M."/>
            <person name="Woyke T."/>
            <person name="Bristow J."/>
            <person name="Eisen J.A."/>
            <person name="Markowitz V."/>
            <person name="Hugenholtz P."/>
            <person name="Kyrpides N.C."/>
            <person name="Klenk H.P."/>
            <person name="Lucas S."/>
        </authorList>
    </citation>
    <scope>NUCLEOTIDE SEQUENCE [LARGE SCALE GENOMIC DNA]</scope>
    <source>
        <strain evidence="6">ATCC 35417 / DSM 20613 / JCM 6297 / CCUG 15421 / P 36-108</strain>
    </source>
</reference>
<feature type="repeat" description="TPR" evidence="3">
    <location>
        <begin position="239"/>
        <end position="272"/>
    </location>
</feature>
<proteinExistence type="predicted"/>
<reference key="1">
    <citation type="submission" date="2010-11" db="EMBL/GenBank/DDBJ databases">
        <title>The complete genome of Bacteroides helcogenes P 36-108.</title>
        <authorList>
            <consortium name="US DOE Joint Genome Institute (JGI-PGF)"/>
            <person name="Lucas S."/>
            <person name="Copeland A."/>
            <person name="Lapidus A."/>
            <person name="Bruce D."/>
            <person name="Goodwin L."/>
            <person name="Pitluck S."/>
            <person name="Kyrpides N."/>
            <person name="Mavromatis K."/>
            <person name="Ivanova N."/>
            <person name="Zeytun A."/>
            <person name="Brettin T."/>
            <person name="Detter J.C."/>
            <person name="Tapia R."/>
            <person name="Han C."/>
            <person name="Land M."/>
            <person name="Hauser L."/>
            <person name="Markowitz V."/>
            <person name="Cheng J.-F."/>
            <person name="Hugenholtz P."/>
            <person name="Woyke T."/>
            <person name="Wu D."/>
            <person name="Gronow S."/>
            <person name="Wellnitz S."/>
            <person name="Brambilla E."/>
            <person name="Klenk H.-P."/>
            <person name="Eisen J.A."/>
        </authorList>
    </citation>
    <scope>NUCLEOTIDE SEQUENCE</scope>
    <source>
        <strain>P 36-108</strain>
    </source>
</reference>
<name>E6SR21_BACT6</name>
<dbReference type="HOGENOM" id="CLU_073258_0_0_10"/>
<dbReference type="AlphaFoldDB" id="E6SR21"/>
<evidence type="ECO:0000256" key="1">
    <source>
        <dbReference type="ARBA" id="ARBA00022737"/>
    </source>
</evidence>
<dbReference type="eggNOG" id="COG0457">
    <property type="taxonomic scope" value="Bacteria"/>
</dbReference>
<dbReference type="RefSeq" id="WP_013548677.1">
    <property type="nucleotide sequence ID" value="NC_014933.1"/>
</dbReference>
<evidence type="ECO:0000313" key="5">
    <source>
        <dbReference type="EMBL" id="ADV45090.1"/>
    </source>
</evidence>
<keyword evidence="4" id="KW-0732">Signal</keyword>
<dbReference type="Pfam" id="PF13181">
    <property type="entry name" value="TPR_8"/>
    <property type="match status" value="1"/>
</dbReference>
<feature type="signal peptide" evidence="4">
    <location>
        <begin position="1"/>
        <end position="20"/>
    </location>
</feature>
<feature type="repeat" description="TPR" evidence="3">
    <location>
        <begin position="60"/>
        <end position="93"/>
    </location>
</feature>
<keyword evidence="6" id="KW-1185">Reference proteome</keyword>
<dbReference type="InterPro" id="IPR019734">
    <property type="entry name" value="TPR_rpt"/>
</dbReference>
<dbReference type="PANTHER" id="PTHR44858:SF1">
    <property type="entry name" value="UDP-N-ACETYLGLUCOSAMINE--PEPTIDE N-ACETYLGLUCOSAMINYLTRANSFERASE SPINDLY-RELATED"/>
    <property type="match status" value="1"/>
</dbReference>
<dbReference type="PANTHER" id="PTHR44858">
    <property type="entry name" value="TETRATRICOPEPTIDE REPEAT PROTEIN 6"/>
    <property type="match status" value="1"/>
</dbReference>
<organism evidence="5 6">
    <name type="scientific">Bacteroides helcogenes (strain ATCC 35417 / DSM 20613 / JCM 6297 / CCUG 15421 / P 36-108)</name>
    <dbReference type="NCBI Taxonomy" id="693979"/>
    <lineage>
        <taxon>Bacteria</taxon>
        <taxon>Pseudomonadati</taxon>
        <taxon>Bacteroidota</taxon>
        <taxon>Bacteroidia</taxon>
        <taxon>Bacteroidales</taxon>
        <taxon>Bacteroidaceae</taxon>
        <taxon>Bacteroides</taxon>
    </lineage>
</organism>
<dbReference type="InterPro" id="IPR050498">
    <property type="entry name" value="Ycf3"/>
</dbReference>
<evidence type="ECO:0000256" key="3">
    <source>
        <dbReference type="PROSITE-ProRule" id="PRU00339"/>
    </source>
</evidence>
<dbReference type="PATRIC" id="fig|693979.3.peg.3315"/>
<gene>
    <name evidence="5" type="ordered locus">Bache_3165</name>
</gene>
<dbReference type="SUPFAM" id="SSF81901">
    <property type="entry name" value="HCP-like"/>
    <property type="match status" value="1"/>
</dbReference>
<dbReference type="InterPro" id="IPR011990">
    <property type="entry name" value="TPR-like_helical_dom_sf"/>
</dbReference>
<dbReference type="Gene3D" id="1.25.40.10">
    <property type="entry name" value="Tetratricopeptide repeat domain"/>
    <property type="match status" value="2"/>
</dbReference>
<dbReference type="EMBL" id="CP002352">
    <property type="protein sequence ID" value="ADV45090.1"/>
    <property type="molecule type" value="Genomic_DNA"/>
</dbReference>
<accession>E6SR21</accession>
<dbReference type="OrthoDB" id="1013907at2"/>
<protein>
    <submittedName>
        <fullName evidence="5">Tetratricopeptide TPR_1 repeat-containing protein</fullName>
    </submittedName>
</protein>
<dbReference type="PROSITE" id="PS50005">
    <property type="entry name" value="TPR"/>
    <property type="match status" value="3"/>
</dbReference>
<evidence type="ECO:0000256" key="4">
    <source>
        <dbReference type="SAM" id="SignalP"/>
    </source>
</evidence>
<evidence type="ECO:0000313" key="6">
    <source>
        <dbReference type="Proteomes" id="UP000008630"/>
    </source>
</evidence>
<dbReference type="Pfam" id="PF13432">
    <property type="entry name" value="TPR_16"/>
    <property type="match status" value="2"/>
</dbReference>